<proteinExistence type="predicted"/>
<name>A0A6A6BGA1_9PEZI</name>
<protein>
    <recommendedName>
        <fullName evidence="1">Heterokaryon incompatibility domain-containing protein</fullName>
    </recommendedName>
</protein>
<dbReference type="InterPro" id="IPR010730">
    <property type="entry name" value="HET"/>
</dbReference>
<reference evidence="2" key="1">
    <citation type="journal article" date="2020" name="Stud. Mycol.">
        <title>101 Dothideomycetes genomes: a test case for predicting lifestyles and emergence of pathogens.</title>
        <authorList>
            <person name="Haridas S."/>
            <person name="Albert R."/>
            <person name="Binder M."/>
            <person name="Bloem J."/>
            <person name="Labutti K."/>
            <person name="Salamov A."/>
            <person name="Andreopoulos B."/>
            <person name="Baker S."/>
            <person name="Barry K."/>
            <person name="Bills G."/>
            <person name="Bluhm B."/>
            <person name="Cannon C."/>
            <person name="Castanera R."/>
            <person name="Culley D."/>
            <person name="Daum C."/>
            <person name="Ezra D."/>
            <person name="Gonzalez J."/>
            <person name="Henrissat B."/>
            <person name="Kuo A."/>
            <person name="Liang C."/>
            <person name="Lipzen A."/>
            <person name="Lutzoni F."/>
            <person name="Magnuson J."/>
            <person name="Mondo S."/>
            <person name="Nolan M."/>
            <person name="Ohm R."/>
            <person name="Pangilinan J."/>
            <person name="Park H.-J."/>
            <person name="Ramirez L."/>
            <person name="Alfaro M."/>
            <person name="Sun H."/>
            <person name="Tritt A."/>
            <person name="Yoshinaga Y."/>
            <person name="Zwiers L.-H."/>
            <person name="Turgeon B."/>
            <person name="Goodwin S."/>
            <person name="Spatafora J."/>
            <person name="Crous P."/>
            <person name="Grigoriev I."/>
        </authorList>
    </citation>
    <scope>NUCLEOTIDE SEQUENCE</scope>
    <source>
        <strain evidence="2">CBS 121167</strain>
    </source>
</reference>
<sequence length="136" mass="15997">MAFVRVSDLSDEHQVPVYNEIEDNEFRLLYLEPGEEIDEICCKIRRWPYGISPKYEALSYEWGIKEGKQISLDGHQVNINKNLSDALLALRLRYKRRIIWVDALCINQNNHTERNEQVAKMGQIYQDADRVVSWIG</sequence>
<gene>
    <name evidence="2" type="ORF">K452DRAFT_226405</name>
</gene>
<evidence type="ECO:0000313" key="3">
    <source>
        <dbReference type="Proteomes" id="UP000799438"/>
    </source>
</evidence>
<feature type="domain" description="Heterokaryon incompatibility" evidence="1">
    <location>
        <begin position="55"/>
        <end position="136"/>
    </location>
</feature>
<organism evidence="2 3">
    <name type="scientific">Aplosporella prunicola CBS 121167</name>
    <dbReference type="NCBI Taxonomy" id="1176127"/>
    <lineage>
        <taxon>Eukaryota</taxon>
        <taxon>Fungi</taxon>
        <taxon>Dikarya</taxon>
        <taxon>Ascomycota</taxon>
        <taxon>Pezizomycotina</taxon>
        <taxon>Dothideomycetes</taxon>
        <taxon>Dothideomycetes incertae sedis</taxon>
        <taxon>Botryosphaeriales</taxon>
        <taxon>Aplosporellaceae</taxon>
        <taxon>Aplosporella</taxon>
    </lineage>
</organism>
<dbReference type="PANTHER" id="PTHR24148">
    <property type="entry name" value="ANKYRIN REPEAT DOMAIN-CONTAINING PROTEIN 39 HOMOLOG-RELATED"/>
    <property type="match status" value="1"/>
</dbReference>
<dbReference type="GeneID" id="54294319"/>
<dbReference type="OrthoDB" id="2157530at2759"/>
<evidence type="ECO:0000259" key="1">
    <source>
        <dbReference type="Pfam" id="PF06985"/>
    </source>
</evidence>
<dbReference type="Pfam" id="PF06985">
    <property type="entry name" value="HET"/>
    <property type="match status" value="1"/>
</dbReference>
<accession>A0A6A6BGA1</accession>
<dbReference type="Proteomes" id="UP000799438">
    <property type="component" value="Unassembled WGS sequence"/>
</dbReference>
<dbReference type="InterPro" id="IPR052895">
    <property type="entry name" value="HetReg/Transcr_Mod"/>
</dbReference>
<dbReference type="AlphaFoldDB" id="A0A6A6BGA1"/>
<evidence type="ECO:0000313" key="2">
    <source>
        <dbReference type="EMBL" id="KAF2142284.1"/>
    </source>
</evidence>
<dbReference type="EMBL" id="ML995484">
    <property type="protein sequence ID" value="KAF2142284.1"/>
    <property type="molecule type" value="Genomic_DNA"/>
</dbReference>
<dbReference type="RefSeq" id="XP_033397996.1">
    <property type="nucleotide sequence ID" value="XM_033536823.1"/>
</dbReference>
<feature type="non-terminal residue" evidence="2">
    <location>
        <position position="136"/>
    </location>
</feature>
<dbReference type="PANTHER" id="PTHR24148:SF64">
    <property type="entry name" value="HETEROKARYON INCOMPATIBILITY DOMAIN-CONTAINING PROTEIN"/>
    <property type="match status" value="1"/>
</dbReference>
<keyword evidence="3" id="KW-1185">Reference proteome</keyword>